<dbReference type="InterPro" id="IPR045540">
    <property type="entry name" value="YegS/DAGK_C"/>
</dbReference>
<organism evidence="6 7">
    <name type="scientific">Linnemannia exigua</name>
    <dbReference type="NCBI Taxonomy" id="604196"/>
    <lineage>
        <taxon>Eukaryota</taxon>
        <taxon>Fungi</taxon>
        <taxon>Fungi incertae sedis</taxon>
        <taxon>Mucoromycota</taxon>
        <taxon>Mortierellomycotina</taxon>
        <taxon>Mortierellomycetes</taxon>
        <taxon>Mortierellales</taxon>
        <taxon>Mortierellaceae</taxon>
        <taxon>Linnemannia</taxon>
    </lineage>
</organism>
<dbReference type="GO" id="GO:0016020">
    <property type="term" value="C:membrane"/>
    <property type="evidence" value="ECO:0007669"/>
    <property type="project" value="TreeGrafter"/>
</dbReference>
<keyword evidence="4" id="KW-0067">ATP-binding</keyword>
<feature type="domain" description="DAGKc" evidence="5">
    <location>
        <begin position="120"/>
        <end position="261"/>
    </location>
</feature>
<dbReference type="Proteomes" id="UP001194580">
    <property type="component" value="Unassembled WGS sequence"/>
</dbReference>
<evidence type="ECO:0000256" key="4">
    <source>
        <dbReference type="ARBA" id="ARBA00022840"/>
    </source>
</evidence>
<keyword evidence="7" id="KW-1185">Reference proteome</keyword>
<dbReference type="InterPro" id="IPR017438">
    <property type="entry name" value="ATP-NAD_kinase_N"/>
</dbReference>
<dbReference type="GO" id="GO:0005524">
    <property type="term" value="F:ATP binding"/>
    <property type="evidence" value="ECO:0007669"/>
    <property type="project" value="UniProtKB-KW"/>
</dbReference>
<dbReference type="PROSITE" id="PS50146">
    <property type="entry name" value="DAGK"/>
    <property type="match status" value="1"/>
</dbReference>
<dbReference type="Gene3D" id="2.60.200.40">
    <property type="match status" value="1"/>
</dbReference>
<evidence type="ECO:0000256" key="1">
    <source>
        <dbReference type="ARBA" id="ARBA00022679"/>
    </source>
</evidence>
<dbReference type="Pfam" id="PF00781">
    <property type="entry name" value="DAGK_cat"/>
    <property type="match status" value="1"/>
</dbReference>
<dbReference type="EMBL" id="JAAAIL010001054">
    <property type="protein sequence ID" value="KAG0271821.1"/>
    <property type="molecule type" value="Genomic_DNA"/>
</dbReference>
<dbReference type="Gene3D" id="3.40.50.10330">
    <property type="entry name" value="Probable inorganic polyphosphate/atp-NAD kinase, domain 1"/>
    <property type="match status" value="1"/>
</dbReference>
<comment type="caution">
    <text evidence="6">The sequence shown here is derived from an EMBL/GenBank/DDBJ whole genome shotgun (WGS) entry which is preliminary data.</text>
</comment>
<dbReference type="InterPro" id="IPR050187">
    <property type="entry name" value="Lipid_Phosphate_FormReg"/>
</dbReference>
<proteinExistence type="predicted"/>
<dbReference type="SUPFAM" id="SSF111331">
    <property type="entry name" value="NAD kinase/diacylglycerol kinase-like"/>
    <property type="match status" value="1"/>
</dbReference>
<name>A0AAD4D8W1_9FUNG</name>
<dbReference type="Pfam" id="PF19279">
    <property type="entry name" value="YegS_C"/>
    <property type="match status" value="1"/>
</dbReference>
<evidence type="ECO:0000313" key="6">
    <source>
        <dbReference type="EMBL" id="KAG0271821.1"/>
    </source>
</evidence>
<evidence type="ECO:0000256" key="3">
    <source>
        <dbReference type="ARBA" id="ARBA00022777"/>
    </source>
</evidence>
<dbReference type="InterPro" id="IPR001206">
    <property type="entry name" value="Diacylglycerol_kinase_cat_dom"/>
</dbReference>
<gene>
    <name evidence="6" type="primary">LCB4</name>
    <name evidence="6" type="ORF">BGZ95_000317</name>
</gene>
<dbReference type="GO" id="GO:0046512">
    <property type="term" value="P:sphingosine biosynthetic process"/>
    <property type="evidence" value="ECO:0007669"/>
    <property type="project" value="TreeGrafter"/>
</dbReference>
<dbReference type="SMART" id="SM00046">
    <property type="entry name" value="DAGKc"/>
    <property type="match status" value="1"/>
</dbReference>
<dbReference type="PANTHER" id="PTHR12358">
    <property type="entry name" value="SPHINGOSINE KINASE"/>
    <property type="match status" value="1"/>
</dbReference>
<keyword evidence="3 6" id="KW-0418">Kinase</keyword>
<dbReference type="InterPro" id="IPR016064">
    <property type="entry name" value="NAD/diacylglycerol_kinase_sf"/>
</dbReference>
<dbReference type="PANTHER" id="PTHR12358:SF31">
    <property type="entry name" value="ACYLGLYCEROL KINASE, MITOCHONDRIAL"/>
    <property type="match status" value="1"/>
</dbReference>
<evidence type="ECO:0000259" key="5">
    <source>
        <dbReference type="PROSITE" id="PS50146"/>
    </source>
</evidence>
<reference evidence="6" key="1">
    <citation type="journal article" date="2020" name="Fungal Divers.">
        <title>Resolving the Mortierellaceae phylogeny through synthesis of multi-gene phylogenetics and phylogenomics.</title>
        <authorList>
            <person name="Vandepol N."/>
            <person name="Liber J."/>
            <person name="Desiro A."/>
            <person name="Na H."/>
            <person name="Kennedy M."/>
            <person name="Barry K."/>
            <person name="Grigoriev I.V."/>
            <person name="Miller A.N."/>
            <person name="O'Donnell K."/>
            <person name="Stajich J.E."/>
            <person name="Bonito G."/>
        </authorList>
    </citation>
    <scope>NUCLEOTIDE SEQUENCE</scope>
    <source>
        <strain evidence="6">NRRL 28262</strain>
    </source>
</reference>
<accession>A0AAD4D8W1</accession>
<evidence type="ECO:0000256" key="2">
    <source>
        <dbReference type="ARBA" id="ARBA00022741"/>
    </source>
</evidence>
<evidence type="ECO:0000313" key="7">
    <source>
        <dbReference type="Proteomes" id="UP001194580"/>
    </source>
</evidence>
<protein>
    <submittedName>
        <fullName evidence="6">Sphinganine kinase lcb4</fullName>
    </submittedName>
</protein>
<dbReference type="GO" id="GO:0005737">
    <property type="term" value="C:cytoplasm"/>
    <property type="evidence" value="ECO:0007669"/>
    <property type="project" value="TreeGrafter"/>
</dbReference>
<dbReference type="GO" id="GO:0001727">
    <property type="term" value="F:lipid kinase activity"/>
    <property type="evidence" value="ECO:0007669"/>
    <property type="project" value="TreeGrafter"/>
</dbReference>
<sequence length="491" mass="53915">MASFPFILQVQQGQHQVELSYNGQHLEFDGADFDEPKQSSGCLPCGPSSATAAGRRTIKTVEILNVTIEDGNSLVVAVASPKNGPTKESVLERLLFQVKDMPNAVQWQTNVLAHVYKDIKRGRHFKVLINPFGGQGHAKRLWENTAEPVFKAAGCTYDLTYTTHRYHAKEIAKDLNIRLYDAVLCVSGDGVLHEVINGLMERPDAVIAHKLPVGPIPGGSGNALSFSLLGEDHGNHVTNAVLGIIKGRAMPVDLCSVTQGKERYFSFVLQSFGLVADVDLGTEDMRWMGEARFTVSALGKLLSQKTYPCEISYIPVETNADKLRSAYNHHYNQPVVWADQTHDELDQAHPTIVDQFGGINAPLQSSDGWVTENDEVITAVGGKLPWASKGMMLNPASSPNDGLVDLLIFPKGTGRINGMQIMIGTDTGEHIYHEKVRYMKVKAFRLSPKGPSGYISIDGEHTPWAPYQVEAHRGLISVLSVDGRYARSMRE</sequence>
<dbReference type="AlphaFoldDB" id="A0AAD4D8W1"/>
<keyword evidence="1" id="KW-0808">Transferase</keyword>
<keyword evidence="2" id="KW-0547">Nucleotide-binding</keyword>